<evidence type="ECO:0000313" key="2">
    <source>
        <dbReference type="Proteomes" id="UP001150603"/>
    </source>
</evidence>
<dbReference type="EC" id="2.7.11.13" evidence="1"/>
<dbReference type="Proteomes" id="UP001150603">
    <property type="component" value="Unassembled WGS sequence"/>
</dbReference>
<keyword evidence="1" id="KW-0808">Transferase</keyword>
<accession>A0ACC1J9L5</accession>
<keyword evidence="1" id="KW-0418">Kinase</keyword>
<evidence type="ECO:0000313" key="1">
    <source>
        <dbReference type="EMBL" id="KAJ1942805.1"/>
    </source>
</evidence>
<comment type="caution">
    <text evidence="1">The sequence shown here is derived from an EMBL/GenBank/DDBJ whole genome shotgun (WGS) entry which is preliminary data.</text>
</comment>
<proteinExistence type="predicted"/>
<keyword evidence="2" id="KW-1185">Reference proteome</keyword>
<sequence>MIQTRLDLRKTSTLSIQKISLKVHEIAYKLEVERKIRDNANRIRALYSDDYRRGSKGKIAQIVDSEKMLREAESRIRLLEYSLKMYQSLYVDYIDDDDDTINEEDQGGLMHQPALRRPITGKLQLRINRAMYLRRAPIRAPDNRGAQQFIVVKVDGKNRGMTPIVRDGVFNHYFEVDVKKASEVELSIFERGEQDFLVGLLWIRLSDIYEDIRKREIIAESSEGWATADQVARGEGGGPSASPGGAPYGHMHQGGGGGHPHQQLPGGSPGVPGNQAGPGVLSNWDVESQGQIELWVNFIKETPKRRQQSKLGRKAAVRKRRGPCTEMCGHHFYPLHTYTIMKCAVCSEHIVNDVGQQCDDCQLFVHEKCVPRVVTHCLSGPVAGEEDPTEIIKHRIPHRWEQTTNMGANWCSHCGMMLTIGRRVLKCAECSQTCHSGCMACVPHFCGLDMMRASEMVQEVKRMKGKALAKPKLIAKRDTIAKKAHDADGVDALTGKLAQMQGPSANVPPVPALPQQQQQQMQQFQQQRPAQLNIVQPSHQRAESSEFIPIKSPTRPSYFSGQQQQQQQPPAVPPKQPSGPATQAPSYYQQQMQQMNISQHHHQHPAGGPVSPQRTQPPVPQQPQMQHQQRMSTYQQQPPQDQQGSQ</sequence>
<gene>
    <name evidence="1" type="primary">PKC1_1</name>
    <name evidence="1" type="ORF">FBU59_003093</name>
</gene>
<reference evidence="1" key="1">
    <citation type="submission" date="2022-07" db="EMBL/GenBank/DDBJ databases">
        <title>Phylogenomic reconstructions and comparative analyses of Kickxellomycotina fungi.</title>
        <authorList>
            <person name="Reynolds N.K."/>
            <person name="Stajich J.E."/>
            <person name="Barry K."/>
            <person name="Grigoriev I.V."/>
            <person name="Crous P."/>
            <person name="Smith M.E."/>
        </authorList>
    </citation>
    <scope>NUCLEOTIDE SEQUENCE</scope>
    <source>
        <strain evidence="1">NRRL 5244</strain>
    </source>
</reference>
<organism evidence="1 2">
    <name type="scientific">Linderina macrospora</name>
    <dbReference type="NCBI Taxonomy" id="4868"/>
    <lineage>
        <taxon>Eukaryota</taxon>
        <taxon>Fungi</taxon>
        <taxon>Fungi incertae sedis</taxon>
        <taxon>Zoopagomycota</taxon>
        <taxon>Kickxellomycotina</taxon>
        <taxon>Kickxellomycetes</taxon>
        <taxon>Kickxellales</taxon>
        <taxon>Kickxellaceae</taxon>
        <taxon>Linderina</taxon>
    </lineage>
</organism>
<feature type="non-terminal residue" evidence="1">
    <location>
        <position position="646"/>
    </location>
</feature>
<protein>
    <submittedName>
        <fullName evidence="1">Serine/threonine kinase</fullName>
        <ecNumber evidence="1">2.7.11.13</ecNumber>
    </submittedName>
</protein>
<dbReference type="EMBL" id="JANBPW010001870">
    <property type="protein sequence ID" value="KAJ1942805.1"/>
    <property type="molecule type" value="Genomic_DNA"/>
</dbReference>
<name>A0ACC1J9L5_9FUNG</name>